<proteinExistence type="predicted"/>
<dbReference type="SUPFAM" id="SSF54236">
    <property type="entry name" value="Ubiquitin-like"/>
    <property type="match status" value="1"/>
</dbReference>
<dbReference type="EnsemblPlants" id="TraesCS5A02G517900.1">
    <property type="protein sequence ID" value="TraesCS5A02G517900.1"/>
    <property type="gene ID" value="TraesCS5A02G517900"/>
</dbReference>
<dbReference type="InterPro" id="IPR000626">
    <property type="entry name" value="Ubiquitin-like_dom"/>
</dbReference>
<dbReference type="OrthoDB" id="583965at2759"/>
<dbReference type="Gene3D" id="3.10.20.90">
    <property type="entry name" value="Phosphatidylinositol 3-kinase Catalytic Subunit, Chain A, domain 1"/>
    <property type="match status" value="1"/>
</dbReference>
<dbReference type="Pfam" id="PF00240">
    <property type="entry name" value="ubiquitin"/>
    <property type="match status" value="1"/>
</dbReference>
<keyword evidence="3" id="KW-1185">Reference proteome</keyword>
<dbReference type="Gramene" id="TraesCS5A02G517900.1">
    <property type="protein sequence ID" value="TraesCS5A02G517900.1"/>
    <property type="gene ID" value="TraesCS5A02G517900"/>
</dbReference>
<dbReference type="CDD" id="cd17039">
    <property type="entry name" value="Ubl_ubiquitin_like"/>
    <property type="match status" value="1"/>
</dbReference>
<reference evidence="2" key="2">
    <citation type="submission" date="2018-10" db="UniProtKB">
        <authorList>
            <consortium name="EnsemblPlants"/>
        </authorList>
    </citation>
    <scope>IDENTIFICATION</scope>
</reference>
<accession>A0A3B6KRA6</accession>
<protein>
    <recommendedName>
        <fullName evidence="1">Ubiquitin-like domain-containing protein</fullName>
    </recommendedName>
</protein>
<reference evidence="2" key="1">
    <citation type="submission" date="2018-08" db="EMBL/GenBank/DDBJ databases">
        <authorList>
            <person name="Rossello M."/>
        </authorList>
    </citation>
    <scope>NUCLEOTIDE SEQUENCE [LARGE SCALE GENOMIC DNA]</scope>
    <source>
        <strain evidence="2">cv. Chinese Spring</strain>
    </source>
</reference>
<dbReference type="PROSITE" id="PS50053">
    <property type="entry name" value="UBIQUITIN_2"/>
    <property type="match status" value="1"/>
</dbReference>
<dbReference type="SMART" id="SM00213">
    <property type="entry name" value="UBQ"/>
    <property type="match status" value="1"/>
</dbReference>
<dbReference type="PANTHER" id="PTHR33103:SF37">
    <property type="entry name" value="DUF674 FAMILY PROTEIN"/>
    <property type="match status" value="1"/>
</dbReference>
<evidence type="ECO:0000313" key="2">
    <source>
        <dbReference type="EnsemblPlants" id="TraesCS5A02G517900.1"/>
    </source>
</evidence>
<dbReference type="InterPro" id="IPR029071">
    <property type="entry name" value="Ubiquitin-like_domsf"/>
</dbReference>
<feature type="domain" description="Ubiquitin-like" evidence="1">
    <location>
        <begin position="443"/>
        <end position="519"/>
    </location>
</feature>
<evidence type="ECO:0000313" key="3">
    <source>
        <dbReference type="Proteomes" id="UP000019116"/>
    </source>
</evidence>
<dbReference type="InterPro" id="IPR007750">
    <property type="entry name" value="DUF674"/>
</dbReference>
<dbReference type="Proteomes" id="UP000019116">
    <property type="component" value="Chromosome 5A"/>
</dbReference>
<evidence type="ECO:0000259" key="1">
    <source>
        <dbReference type="PROSITE" id="PS50053"/>
    </source>
</evidence>
<dbReference type="Gramene" id="TraesCS5A03G1212200.1">
    <property type="protein sequence ID" value="TraesCS5A03G1212200.1.CDS"/>
    <property type="gene ID" value="TraesCS5A03G1212200"/>
</dbReference>
<dbReference type="SMR" id="A0A3B6KRA6"/>
<dbReference type="Pfam" id="PF05056">
    <property type="entry name" value="DUF674"/>
    <property type="match status" value="3"/>
</dbReference>
<organism evidence="2">
    <name type="scientific">Triticum aestivum</name>
    <name type="common">Wheat</name>
    <dbReference type="NCBI Taxonomy" id="4565"/>
    <lineage>
        <taxon>Eukaryota</taxon>
        <taxon>Viridiplantae</taxon>
        <taxon>Streptophyta</taxon>
        <taxon>Embryophyta</taxon>
        <taxon>Tracheophyta</taxon>
        <taxon>Spermatophyta</taxon>
        <taxon>Magnoliopsida</taxon>
        <taxon>Liliopsida</taxon>
        <taxon>Poales</taxon>
        <taxon>Poaceae</taxon>
        <taxon>BOP clade</taxon>
        <taxon>Pooideae</taxon>
        <taxon>Triticodae</taxon>
        <taxon>Triticeae</taxon>
        <taxon>Triticinae</taxon>
        <taxon>Triticum</taxon>
    </lineage>
</organism>
<dbReference type="PANTHER" id="PTHR33103">
    <property type="entry name" value="OS01G0153900 PROTEIN"/>
    <property type="match status" value="1"/>
</dbReference>
<dbReference type="AlphaFoldDB" id="A0A3B6KRA6"/>
<name>A0A3B6KRA6_WHEAT</name>
<sequence>MDSIKIKLAVDRSRNRVLFADAGSDFIDVLLSFLTLPLSAVQFCAASSPGCLSNLCDSVSRLTEGKLLKVEACHGMLLTPSTAHEFGGSGFCNSHDTFVKNQPSLQVDGDFCRCWQVMARLVHVYNRVSSGSGTFVRCKEQFMISDDWTIMPASTGTMQSLAHNFGPGAILNDFEELEVYIGWTEVVSMLKASLSSDTIFTDVFLPMGTVDQDALATVKPIINKKIIVAPSEDSGPRAPLECKIKLFYDGLEKKVMYAECKHEFVDLLLGFMAYPLGCVIKNMYYNGVTSPLINGGGFDNLYISVVELDAAGFITSGKPSETLLNPPLSPFSVRSKCGTLKEHEVEPKNYMGLVSYSWCAGCCHDLVEDRNYVVSDDLLIHQASGMSVTKHWCRRDKANVVETEITIGKPEAVELLQAMLTSRTPLTDVLNKRLEEHSSLQKMQISVEFPAGKIITVEVSRFDTIATVKCRIKDQVPIPAGLRHELFYGSKILEDSCTAAEYNLVSKCSITCEFRQVND</sequence>